<feature type="transmembrane region" description="Helical" evidence="8">
    <location>
        <begin position="158"/>
        <end position="179"/>
    </location>
</feature>
<dbReference type="InParanoid" id="A0A448YM22"/>
<evidence type="ECO:0000313" key="10">
    <source>
        <dbReference type="EMBL" id="VEU21937.1"/>
    </source>
</evidence>
<evidence type="ECO:0000256" key="5">
    <source>
        <dbReference type="ARBA" id="ARBA00023065"/>
    </source>
</evidence>
<evidence type="ECO:0000256" key="6">
    <source>
        <dbReference type="ARBA" id="ARBA00023136"/>
    </source>
</evidence>
<gene>
    <name evidence="10" type="ORF">BRENAR_LOCUS2669</name>
</gene>
<dbReference type="EMBL" id="CAACVR010000014">
    <property type="protein sequence ID" value="VEU21937.1"/>
    <property type="molecule type" value="Genomic_DNA"/>
</dbReference>
<feature type="transmembrane region" description="Helical" evidence="8">
    <location>
        <begin position="53"/>
        <end position="71"/>
    </location>
</feature>
<dbReference type="STRING" id="13370.A0A448YM22"/>
<dbReference type="InterPro" id="IPR050794">
    <property type="entry name" value="CPA2_transporter"/>
</dbReference>
<feature type="region of interest" description="Disordered" evidence="7">
    <location>
        <begin position="464"/>
        <end position="492"/>
    </location>
</feature>
<sequence>MANTTSSGIIAGANPLTYDPSAPYTIFIFQMILIILTAELLHYPLSKIQQPRVISEVLAGIVLGPTAFGKIPNFTNTVFPTAASPGLSLVSTLGICLLLFMVGCEVDIKFMRKHLVTAMTVGIFNMALPFGLGCAYSVSLWKEYRVNVPDLPTIKFTTFMVFIGVSMCITAFPVLVRILTELRLVKDRVGVVVLAAGITNDLLGWIFLALSITLANSGKSQIAGYIVLVTIGWGLFICYPVRWFLRWLLTSVLHDLDNPNGPSTFAMMCFLLMTFASAFFTDIIGVHPIFGAFMMGTIVPRDNNYVIRLTERIEDLVNIIFSPLYFGIAGLNADLTLLNKGIDWAYIVGLIAIALFGKIVGGMLAARLHGLFWRESLSVGVLMSCKGIVEIVVLQTGLKAGIISRKVFSMFILMALVTTFLTTPLTLLCYPQSYRDSVKKIIREKEFKEIEKKRLAKNGEGYEGTMEAVSSSTRSNSQSQSPVRGSEVISGPKKSTKSLVKKYKKIRFDKLILPVDSLESVSNNLILIDRFCKPGRIPMHAVNLKQLTDRTADLLHASMMREMDDQFDQFDGQYLNGILSILKIFCELSGVPFSSEIVFSLPENVLQSLLLNQNLLPHDLLILTIGSKYYRDHVNFNDQFTKVVADADLYSAVFINNNQDIGKLNDANEDAKTANKSYIEEESLLSSETILNPKSFEITTVTLISNPGEATKEELIALKLFSILVKDEDVSAGFIVSSKDVTADLYSVLAMDTPSDGKVQSIVYGDDEEHGSPVRGSESKTYQEFVLSQASSIGAGKIDELVIITESCPFSKKLMENLVANNKKILMVF</sequence>
<dbReference type="Proteomes" id="UP000290900">
    <property type="component" value="Unassembled WGS sequence"/>
</dbReference>
<dbReference type="GO" id="GO:0016020">
    <property type="term" value="C:membrane"/>
    <property type="evidence" value="ECO:0007669"/>
    <property type="project" value="UniProtKB-SubCell"/>
</dbReference>
<proteinExistence type="predicted"/>
<evidence type="ECO:0000256" key="4">
    <source>
        <dbReference type="ARBA" id="ARBA00022989"/>
    </source>
</evidence>
<dbReference type="GO" id="GO:0015297">
    <property type="term" value="F:antiporter activity"/>
    <property type="evidence" value="ECO:0007669"/>
    <property type="project" value="InterPro"/>
</dbReference>
<evidence type="ECO:0000256" key="3">
    <source>
        <dbReference type="ARBA" id="ARBA00022692"/>
    </source>
</evidence>
<dbReference type="PANTHER" id="PTHR32468">
    <property type="entry name" value="CATION/H + ANTIPORTER"/>
    <property type="match status" value="1"/>
</dbReference>
<comment type="subcellular location">
    <subcellularLocation>
        <location evidence="1">Membrane</location>
        <topology evidence="1">Multi-pass membrane protein</topology>
    </subcellularLocation>
</comment>
<evidence type="ECO:0000256" key="7">
    <source>
        <dbReference type="SAM" id="MobiDB-lite"/>
    </source>
</evidence>
<dbReference type="PANTHER" id="PTHR32468:SF0">
    <property type="entry name" value="K(+)_H(+) ANTIPORTER 1"/>
    <property type="match status" value="1"/>
</dbReference>
<feature type="transmembrane region" description="Helical" evidence="8">
    <location>
        <begin position="265"/>
        <end position="290"/>
    </location>
</feature>
<keyword evidence="2" id="KW-0813">Transport</keyword>
<feature type="transmembrane region" description="Helical" evidence="8">
    <location>
        <begin position="22"/>
        <end position="41"/>
    </location>
</feature>
<dbReference type="Gene3D" id="1.20.1530.20">
    <property type="match status" value="1"/>
</dbReference>
<evidence type="ECO:0000256" key="2">
    <source>
        <dbReference type="ARBA" id="ARBA00022448"/>
    </source>
</evidence>
<evidence type="ECO:0000313" key="11">
    <source>
        <dbReference type="Proteomes" id="UP000290900"/>
    </source>
</evidence>
<evidence type="ECO:0000256" key="1">
    <source>
        <dbReference type="ARBA" id="ARBA00004141"/>
    </source>
</evidence>
<reference evidence="10 11" key="1">
    <citation type="submission" date="2018-12" db="EMBL/GenBank/DDBJ databases">
        <authorList>
            <person name="Tiukova I."/>
            <person name="Dainat J."/>
        </authorList>
    </citation>
    <scope>NUCLEOTIDE SEQUENCE [LARGE SCALE GENOMIC DNA]</scope>
</reference>
<feature type="transmembrane region" description="Helical" evidence="8">
    <location>
        <begin position="344"/>
        <end position="365"/>
    </location>
</feature>
<name>A0A448YM22_BRENA</name>
<dbReference type="InterPro" id="IPR006153">
    <property type="entry name" value="Cation/H_exchanger_TM"/>
</dbReference>
<feature type="transmembrane region" description="Helical" evidence="8">
    <location>
        <begin position="115"/>
        <end position="138"/>
    </location>
</feature>
<evidence type="ECO:0000259" key="9">
    <source>
        <dbReference type="Pfam" id="PF00999"/>
    </source>
</evidence>
<feature type="transmembrane region" description="Helical" evidence="8">
    <location>
        <begin position="222"/>
        <end position="245"/>
    </location>
</feature>
<keyword evidence="3 8" id="KW-0812">Transmembrane</keyword>
<keyword evidence="4 8" id="KW-1133">Transmembrane helix</keyword>
<dbReference type="Pfam" id="PF00999">
    <property type="entry name" value="Na_H_Exchanger"/>
    <property type="match status" value="1"/>
</dbReference>
<feature type="transmembrane region" description="Helical" evidence="8">
    <location>
        <begin position="410"/>
        <end position="430"/>
    </location>
</feature>
<dbReference type="OrthoDB" id="2687058at2759"/>
<keyword evidence="11" id="KW-1185">Reference proteome</keyword>
<keyword evidence="5" id="KW-0406">Ion transport</keyword>
<evidence type="ECO:0000256" key="8">
    <source>
        <dbReference type="SAM" id="Phobius"/>
    </source>
</evidence>
<dbReference type="InterPro" id="IPR038770">
    <property type="entry name" value="Na+/solute_symporter_sf"/>
</dbReference>
<protein>
    <submittedName>
        <fullName evidence="10">DEKNAAC102947</fullName>
    </submittedName>
</protein>
<feature type="transmembrane region" description="Helical" evidence="8">
    <location>
        <begin position="191"/>
        <end position="210"/>
    </location>
</feature>
<feature type="compositionally biased region" description="Low complexity" evidence="7">
    <location>
        <begin position="470"/>
        <end position="481"/>
    </location>
</feature>
<dbReference type="FunCoup" id="A0A448YM22">
    <property type="interactions" value="184"/>
</dbReference>
<organism evidence="10 11">
    <name type="scientific">Brettanomyces naardenensis</name>
    <name type="common">Yeast</name>
    <dbReference type="NCBI Taxonomy" id="13370"/>
    <lineage>
        <taxon>Eukaryota</taxon>
        <taxon>Fungi</taxon>
        <taxon>Dikarya</taxon>
        <taxon>Ascomycota</taxon>
        <taxon>Saccharomycotina</taxon>
        <taxon>Pichiomycetes</taxon>
        <taxon>Pichiales</taxon>
        <taxon>Pichiaceae</taxon>
        <taxon>Brettanomyces</taxon>
    </lineage>
</organism>
<feature type="domain" description="Cation/H+ exchanger transmembrane" evidence="9">
    <location>
        <begin position="33"/>
        <end position="423"/>
    </location>
</feature>
<accession>A0A448YM22</accession>
<feature type="transmembrane region" description="Helical" evidence="8">
    <location>
        <begin position="377"/>
        <end position="398"/>
    </location>
</feature>
<dbReference type="GO" id="GO:1902600">
    <property type="term" value="P:proton transmembrane transport"/>
    <property type="evidence" value="ECO:0007669"/>
    <property type="project" value="InterPro"/>
</dbReference>
<keyword evidence="6 8" id="KW-0472">Membrane</keyword>
<feature type="transmembrane region" description="Helical" evidence="8">
    <location>
        <begin position="83"/>
        <end position="103"/>
    </location>
</feature>
<dbReference type="AlphaFoldDB" id="A0A448YM22"/>